<gene>
    <name evidence="2" type="ORF">PLEPLA_LOCUS32655</name>
</gene>
<proteinExistence type="predicted"/>
<dbReference type="InterPro" id="IPR056609">
    <property type="entry name" value="Elapor1-like_3rd"/>
</dbReference>
<name>A0A9N7V8T1_PLEPL</name>
<organism evidence="2 3">
    <name type="scientific">Pleuronectes platessa</name>
    <name type="common">European plaice</name>
    <dbReference type="NCBI Taxonomy" id="8262"/>
    <lineage>
        <taxon>Eukaryota</taxon>
        <taxon>Metazoa</taxon>
        <taxon>Chordata</taxon>
        <taxon>Craniata</taxon>
        <taxon>Vertebrata</taxon>
        <taxon>Euteleostomi</taxon>
        <taxon>Actinopterygii</taxon>
        <taxon>Neopterygii</taxon>
        <taxon>Teleostei</taxon>
        <taxon>Neoteleostei</taxon>
        <taxon>Acanthomorphata</taxon>
        <taxon>Carangaria</taxon>
        <taxon>Pleuronectiformes</taxon>
        <taxon>Pleuronectoidei</taxon>
        <taxon>Pleuronectidae</taxon>
        <taxon>Pleuronectes</taxon>
    </lineage>
</organism>
<reference evidence="2" key="1">
    <citation type="submission" date="2020-03" db="EMBL/GenBank/DDBJ databases">
        <authorList>
            <person name="Weist P."/>
        </authorList>
    </citation>
    <scope>NUCLEOTIDE SEQUENCE</scope>
</reference>
<sequence length="123" mass="13588">MSAQECTKCAAGSYSLGSGVRFDQWDSMPAGFSSLATSLESGPRGDDGVTCNSSSWVPQGNYLESNRDECTVSLIYAVHLKKQGSVTFEYQYPDNNLLFEFFVSFILFYPFTNGENPVPVFAY</sequence>
<dbReference type="GO" id="GO:0016020">
    <property type="term" value="C:membrane"/>
    <property type="evidence" value="ECO:0007669"/>
    <property type="project" value="TreeGrafter"/>
</dbReference>
<evidence type="ECO:0000313" key="2">
    <source>
        <dbReference type="EMBL" id="CAB1444925.1"/>
    </source>
</evidence>
<dbReference type="EMBL" id="CADEAL010003500">
    <property type="protein sequence ID" value="CAB1444925.1"/>
    <property type="molecule type" value="Genomic_DNA"/>
</dbReference>
<dbReference type="GO" id="GO:0030513">
    <property type="term" value="P:positive regulation of BMP signaling pathway"/>
    <property type="evidence" value="ECO:0007669"/>
    <property type="project" value="TreeGrafter"/>
</dbReference>
<dbReference type="Pfam" id="PF23032">
    <property type="entry name" value="GBD_ELAPOR1-like_3rd"/>
    <property type="match status" value="1"/>
</dbReference>
<evidence type="ECO:0000259" key="1">
    <source>
        <dbReference type="Pfam" id="PF23032"/>
    </source>
</evidence>
<comment type="caution">
    <text evidence="2">The sequence shown here is derived from an EMBL/GenBank/DDBJ whole genome shotgun (WGS) entry which is preliminary data.</text>
</comment>
<dbReference type="Proteomes" id="UP001153269">
    <property type="component" value="Unassembled WGS sequence"/>
</dbReference>
<dbReference type="PANTHER" id="PTHR22727">
    <property type="entry name" value="PROTEIN CBG13728"/>
    <property type="match status" value="1"/>
</dbReference>
<keyword evidence="3" id="KW-1185">Reference proteome</keyword>
<feature type="domain" description="Elapor1-like galactose binding" evidence="1">
    <location>
        <begin position="19"/>
        <end position="103"/>
    </location>
</feature>
<accession>A0A9N7V8T1</accession>
<dbReference type="InterPro" id="IPR039181">
    <property type="entry name" value="Elapor1/2"/>
</dbReference>
<protein>
    <recommendedName>
        <fullName evidence="1">Elapor1-like galactose binding domain-containing protein</fullName>
    </recommendedName>
</protein>
<evidence type="ECO:0000313" key="3">
    <source>
        <dbReference type="Proteomes" id="UP001153269"/>
    </source>
</evidence>
<dbReference type="PANTHER" id="PTHR22727:SF3">
    <property type="entry name" value="ENDOSOME_LYSOSOME-ASSOCIATED APOPTOSIS AND AUTOPHAGY REGULATOR FAMILY MEMBER 2"/>
    <property type="match status" value="1"/>
</dbReference>
<dbReference type="AlphaFoldDB" id="A0A9N7V8T1"/>